<dbReference type="eggNOG" id="COG0431">
    <property type="taxonomic scope" value="Bacteria"/>
</dbReference>
<organism evidence="2 3">
    <name type="scientific">Frankia alni (strain DSM 45986 / CECT 9034 / ACN14a)</name>
    <dbReference type="NCBI Taxonomy" id="326424"/>
    <lineage>
        <taxon>Bacteria</taxon>
        <taxon>Bacillati</taxon>
        <taxon>Actinomycetota</taxon>
        <taxon>Actinomycetes</taxon>
        <taxon>Frankiales</taxon>
        <taxon>Frankiaceae</taxon>
        <taxon>Frankia</taxon>
    </lineage>
</organism>
<dbReference type="SUPFAM" id="SSF52218">
    <property type="entry name" value="Flavoproteins"/>
    <property type="match status" value="1"/>
</dbReference>
<dbReference type="InterPro" id="IPR050712">
    <property type="entry name" value="NAD(P)H-dep_reductase"/>
</dbReference>
<evidence type="ECO:0000313" key="2">
    <source>
        <dbReference type="EMBL" id="CAJ64197.1"/>
    </source>
</evidence>
<gene>
    <name evidence="2" type="ordered locus">FRAAL5564</name>
</gene>
<dbReference type="InterPro" id="IPR029039">
    <property type="entry name" value="Flavoprotein-like_sf"/>
</dbReference>
<evidence type="ECO:0000313" key="3">
    <source>
        <dbReference type="Proteomes" id="UP000000657"/>
    </source>
</evidence>
<dbReference type="EMBL" id="CT573213">
    <property type="protein sequence ID" value="CAJ64197.1"/>
    <property type="molecule type" value="Genomic_DNA"/>
</dbReference>
<dbReference type="PANTHER" id="PTHR30543">
    <property type="entry name" value="CHROMATE REDUCTASE"/>
    <property type="match status" value="1"/>
</dbReference>
<dbReference type="Gene3D" id="3.40.50.360">
    <property type="match status" value="1"/>
</dbReference>
<dbReference type="HOGENOM" id="CLU_055322_4_3_11"/>
<dbReference type="STRING" id="326424.FRAAL5564"/>
<dbReference type="GO" id="GO:0005829">
    <property type="term" value="C:cytosol"/>
    <property type="evidence" value="ECO:0007669"/>
    <property type="project" value="TreeGrafter"/>
</dbReference>
<name>Q0REB3_FRAAA</name>
<dbReference type="RefSeq" id="WP_011606648.1">
    <property type="nucleotide sequence ID" value="NC_008278.1"/>
</dbReference>
<dbReference type="Pfam" id="PF03358">
    <property type="entry name" value="FMN_red"/>
    <property type="match status" value="1"/>
</dbReference>
<evidence type="ECO:0000259" key="1">
    <source>
        <dbReference type="Pfam" id="PF03358"/>
    </source>
</evidence>
<proteinExistence type="predicted"/>
<reference evidence="2 3" key="1">
    <citation type="journal article" date="2007" name="Genome Res.">
        <title>Genome characteristics of facultatively symbiotic Frankia sp. strains reflect host range and host plant biogeography.</title>
        <authorList>
            <person name="Normand P."/>
            <person name="Lapierre P."/>
            <person name="Tisa L.S."/>
            <person name="Gogarten J.P."/>
            <person name="Alloisio N."/>
            <person name="Bagnarol E."/>
            <person name="Bassi C.A."/>
            <person name="Berry A.M."/>
            <person name="Bickhart D.M."/>
            <person name="Choisne N."/>
            <person name="Couloux A."/>
            <person name="Cournoyer B."/>
            <person name="Cruveiller S."/>
            <person name="Daubin V."/>
            <person name="Demange N."/>
            <person name="Francino M.P."/>
            <person name="Goltsman E."/>
            <person name="Huang Y."/>
            <person name="Kopp O.R."/>
            <person name="Labarre L."/>
            <person name="Lapidus A."/>
            <person name="Lavire C."/>
            <person name="Marechal J."/>
            <person name="Martinez M."/>
            <person name="Mastronunzio J.E."/>
            <person name="Mullin B.C."/>
            <person name="Niemann J."/>
            <person name="Pujic P."/>
            <person name="Rawnsley T."/>
            <person name="Rouy Z."/>
            <person name="Schenowitz C."/>
            <person name="Sellstedt A."/>
            <person name="Tavares F."/>
            <person name="Tomkins J.P."/>
            <person name="Vallenet D."/>
            <person name="Valverde C."/>
            <person name="Wall L.G."/>
            <person name="Wang Y."/>
            <person name="Medigue C."/>
            <person name="Benson D.R."/>
        </authorList>
    </citation>
    <scope>NUCLEOTIDE SEQUENCE [LARGE SCALE GENOMIC DNA]</scope>
    <source>
        <strain evidence="3">DSM 45986 / CECT 9034 / ACN14a</strain>
    </source>
</reference>
<dbReference type="KEGG" id="fal:FRAAL5564"/>
<dbReference type="InterPro" id="IPR005025">
    <property type="entry name" value="FMN_Rdtase-like_dom"/>
</dbReference>
<dbReference type="Proteomes" id="UP000000657">
    <property type="component" value="Chromosome"/>
</dbReference>
<dbReference type="GO" id="GO:0010181">
    <property type="term" value="F:FMN binding"/>
    <property type="evidence" value="ECO:0007669"/>
    <property type="project" value="TreeGrafter"/>
</dbReference>
<sequence>MRSMAQTRLLLISGSTRGASTNTAALRTAAALAPAGVTAVLYDGLAELPAFTPDADDSAPPPAVAALRAQLAAADAVLFCTPEYAGALPGSLKNLLDWTVGTGDLYGKPAAWINVAAPGRGLGALAELTTVLGYVTAEMIEPACVAIPVARDAVAADGTVSDEAVRAALGATVQAITDHLSARNSAPQDATPG</sequence>
<dbReference type="PANTHER" id="PTHR30543:SF21">
    <property type="entry name" value="NAD(P)H-DEPENDENT FMN REDUCTASE LOT6"/>
    <property type="match status" value="1"/>
</dbReference>
<dbReference type="GO" id="GO:0016491">
    <property type="term" value="F:oxidoreductase activity"/>
    <property type="evidence" value="ECO:0007669"/>
    <property type="project" value="InterPro"/>
</dbReference>
<dbReference type="AlphaFoldDB" id="Q0REB3"/>
<protein>
    <submittedName>
        <fullName evidence="2">NADPH-dependent FMN reductase</fullName>
    </submittedName>
</protein>
<keyword evidence="3" id="KW-1185">Reference proteome</keyword>
<accession>Q0REB3</accession>
<feature type="domain" description="NADPH-dependent FMN reductase-like" evidence="1">
    <location>
        <begin position="8"/>
        <end position="149"/>
    </location>
</feature>